<dbReference type="EMBL" id="CP024087">
    <property type="protein sequence ID" value="AYF30265.1"/>
    <property type="molecule type" value="Genomic_DNA"/>
</dbReference>
<name>A0A386WPE0_9ACTN</name>
<dbReference type="Proteomes" id="UP000267804">
    <property type="component" value="Chromosome"/>
</dbReference>
<dbReference type="RefSeq" id="WP_120574024.1">
    <property type="nucleotide sequence ID" value="NZ_CP024087.1"/>
</dbReference>
<evidence type="ECO:0000313" key="3">
    <source>
        <dbReference type="Proteomes" id="UP000267804"/>
    </source>
</evidence>
<feature type="domain" description="DUF559" evidence="1">
    <location>
        <begin position="232"/>
        <end position="299"/>
    </location>
</feature>
<sequence>MPGDDADELSWLLFHQERVLEATQARRFLSEKAIRHRLGSGRWRQAHRRVYVTHNGPVGPKEWRWVAVLAAGPAATLGGLTAAQAWGLRRYESRLVHLLLPARHQTRTLPPGVRIHRTTALPPEDVLDVGKPRRTMPARSLVDAAQWAATDEGARAVIAAGFQQRLVWGDDLHRVLERLPRARRRRLILATATDAAGGAHSLAEIDFLDLVRQAGLPEPSLQVVRRDATGRRRYLDVWFERWRVHVEIDGGQHLDPKTAWADIQRQNDVWTTGDRVLRFPAWAVRNDPTRVVTQLRAALRSSGWPG</sequence>
<dbReference type="Pfam" id="PF04480">
    <property type="entry name" value="DUF559"/>
    <property type="match status" value="1"/>
</dbReference>
<organism evidence="2 3">
    <name type="scientific">Micromonospora tulbaghiae</name>
    <dbReference type="NCBI Taxonomy" id="479978"/>
    <lineage>
        <taxon>Bacteria</taxon>
        <taxon>Bacillati</taxon>
        <taxon>Actinomycetota</taxon>
        <taxon>Actinomycetes</taxon>
        <taxon>Micromonosporales</taxon>
        <taxon>Micromonosporaceae</taxon>
        <taxon>Micromonospora</taxon>
    </lineage>
</organism>
<dbReference type="KEGG" id="mtua:CSH63_23010"/>
<protein>
    <recommendedName>
        <fullName evidence="1">DUF559 domain-containing protein</fullName>
    </recommendedName>
</protein>
<reference evidence="2 3" key="1">
    <citation type="submission" date="2017-10" db="EMBL/GenBank/DDBJ databases">
        <title>Integration of genomic and chemical information greatly accelerates assignment of the full stereostructure of myelolactone, a potent inhibitor of myeloma from a marine-derived Micromonospora.</title>
        <authorList>
            <person name="Kim M.C."/>
            <person name="Machado H."/>
            <person name="Jensen P.R."/>
            <person name="Fenical W."/>
        </authorList>
    </citation>
    <scope>NUCLEOTIDE SEQUENCE [LARGE SCALE GENOMIC DNA]</scope>
    <source>
        <strain evidence="2 3">CNY-010</strain>
    </source>
</reference>
<gene>
    <name evidence="2" type="ORF">CSH63_23010</name>
</gene>
<proteinExistence type="predicted"/>
<evidence type="ECO:0000259" key="1">
    <source>
        <dbReference type="Pfam" id="PF04480"/>
    </source>
</evidence>
<dbReference type="InterPro" id="IPR007569">
    <property type="entry name" value="DUF559"/>
</dbReference>
<accession>A0A386WPE0</accession>
<evidence type="ECO:0000313" key="2">
    <source>
        <dbReference type="EMBL" id="AYF30265.1"/>
    </source>
</evidence>
<dbReference type="AlphaFoldDB" id="A0A386WPE0"/>